<evidence type="ECO:0000256" key="2">
    <source>
        <dbReference type="SAM" id="SignalP"/>
    </source>
</evidence>
<gene>
    <name evidence="3" type="ORF">V1286_002815</name>
</gene>
<protein>
    <submittedName>
        <fullName evidence="3">Uncharacterized protein</fullName>
    </submittedName>
</protein>
<organism evidence="3 4">
    <name type="scientific">Bradyrhizobium algeriense</name>
    <dbReference type="NCBI Taxonomy" id="634784"/>
    <lineage>
        <taxon>Bacteria</taxon>
        <taxon>Pseudomonadati</taxon>
        <taxon>Pseudomonadota</taxon>
        <taxon>Alphaproteobacteria</taxon>
        <taxon>Hyphomicrobiales</taxon>
        <taxon>Nitrobacteraceae</taxon>
        <taxon>Bradyrhizobium</taxon>
    </lineage>
</organism>
<feature type="region of interest" description="Disordered" evidence="1">
    <location>
        <begin position="71"/>
        <end position="91"/>
    </location>
</feature>
<name>A0ABU8B9R6_9BRAD</name>
<proteinExistence type="predicted"/>
<feature type="signal peptide" evidence="2">
    <location>
        <begin position="1"/>
        <end position="24"/>
    </location>
</feature>
<dbReference type="Proteomes" id="UP001364224">
    <property type="component" value="Unassembled WGS sequence"/>
</dbReference>
<reference evidence="3 4" key="1">
    <citation type="submission" date="2024-02" db="EMBL/GenBank/DDBJ databases">
        <title>Adaptive strategies in a cosmopolitan and abundant soil bacterium.</title>
        <authorList>
            <person name="Carini P."/>
        </authorList>
    </citation>
    <scope>NUCLEOTIDE SEQUENCE [LARGE SCALE GENOMIC DNA]</scope>
    <source>
        <strain evidence="3 4">AZCC 1608</strain>
    </source>
</reference>
<keyword evidence="4" id="KW-1185">Reference proteome</keyword>
<evidence type="ECO:0000313" key="3">
    <source>
        <dbReference type="EMBL" id="MEH2555286.1"/>
    </source>
</evidence>
<accession>A0ABU8B9R6</accession>
<sequence>MQKTYLSIAAAALISIAGATAGFAAELPAYETKGLPISAVQVRVLGAADVREQSPALTSTATAHQLSVLTPRTTRTAETAAPAPTTGRAIR</sequence>
<feature type="chain" id="PRO_5047338664" evidence="2">
    <location>
        <begin position="25"/>
        <end position="91"/>
    </location>
</feature>
<keyword evidence="2" id="KW-0732">Signal</keyword>
<dbReference type="EMBL" id="JAZHRV010000001">
    <property type="protein sequence ID" value="MEH2555286.1"/>
    <property type="molecule type" value="Genomic_DNA"/>
</dbReference>
<evidence type="ECO:0000256" key="1">
    <source>
        <dbReference type="SAM" id="MobiDB-lite"/>
    </source>
</evidence>
<dbReference type="RefSeq" id="WP_334480315.1">
    <property type="nucleotide sequence ID" value="NZ_JAZHRV010000001.1"/>
</dbReference>
<evidence type="ECO:0000313" key="4">
    <source>
        <dbReference type="Proteomes" id="UP001364224"/>
    </source>
</evidence>
<comment type="caution">
    <text evidence="3">The sequence shown here is derived from an EMBL/GenBank/DDBJ whole genome shotgun (WGS) entry which is preliminary data.</text>
</comment>